<dbReference type="EMBL" id="CP032157">
    <property type="protein sequence ID" value="AXY72872.1"/>
    <property type="molecule type" value="Genomic_DNA"/>
</dbReference>
<dbReference type="RefSeq" id="WP_119048710.1">
    <property type="nucleotide sequence ID" value="NZ_CP032157.1"/>
</dbReference>
<dbReference type="KEGG" id="pseg:D3H65_02310"/>
<protein>
    <submittedName>
        <fullName evidence="1">Uncharacterized protein</fullName>
    </submittedName>
</protein>
<keyword evidence="2" id="KW-1185">Reference proteome</keyword>
<accession>A0A3B7MEY3</accession>
<reference evidence="1 2" key="1">
    <citation type="submission" date="2018-09" db="EMBL/GenBank/DDBJ databases">
        <title>Genome sequencing of strain 6GH32-13.</title>
        <authorList>
            <person name="Weon H.-Y."/>
            <person name="Heo J."/>
            <person name="Kwon S.-W."/>
        </authorList>
    </citation>
    <scope>NUCLEOTIDE SEQUENCE [LARGE SCALE GENOMIC DNA]</scope>
    <source>
        <strain evidence="1 2">5GH32-13</strain>
    </source>
</reference>
<dbReference type="AlphaFoldDB" id="A0A3B7MEY3"/>
<evidence type="ECO:0000313" key="1">
    <source>
        <dbReference type="EMBL" id="AXY72872.1"/>
    </source>
</evidence>
<organism evidence="1 2">
    <name type="scientific">Paraflavitalea soli</name>
    <dbReference type="NCBI Taxonomy" id="2315862"/>
    <lineage>
        <taxon>Bacteria</taxon>
        <taxon>Pseudomonadati</taxon>
        <taxon>Bacteroidota</taxon>
        <taxon>Chitinophagia</taxon>
        <taxon>Chitinophagales</taxon>
        <taxon>Chitinophagaceae</taxon>
        <taxon>Paraflavitalea</taxon>
    </lineage>
</organism>
<name>A0A3B7MEY3_9BACT</name>
<gene>
    <name evidence="1" type="ORF">D3H65_02310</name>
</gene>
<proteinExistence type="predicted"/>
<evidence type="ECO:0000313" key="2">
    <source>
        <dbReference type="Proteomes" id="UP000263900"/>
    </source>
</evidence>
<sequence length="70" mass="7742">MKTASLSISNRLKGIISLFRSFESKPRYGTKQQSQAINNKEITDGTQAMNQVHAGHFLSGPHGIFNPQLI</sequence>
<dbReference type="Proteomes" id="UP000263900">
    <property type="component" value="Chromosome"/>
</dbReference>